<dbReference type="Proteomes" id="UP000821845">
    <property type="component" value="Chromosome 1"/>
</dbReference>
<comment type="caution">
    <text evidence="1">The sequence shown here is derived from an EMBL/GenBank/DDBJ whole genome shotgun (WGS) entry which is preliminary data.</text>
</comment>
<proteinExistence type="predicted"/>
<accession>A0ACB7TI90</accession>
<keyword evidence="2" id="KW-1185">Reference proteome</keyword>
<organism evidence="1 2">
    <name type="scientific">Hyalomma asiaticum</name>
    <name type="common">Tick</name>
    <dbReference type="NCBI Taxonomy" id="266040"/>
    <lineage>
        <taxon>Eukaryota</taxon>
        <taxon>Metazoa</taxon>
        <taxon>Ecdysozoa</taxon>
        <taxon>Arthropoda</taxon>
        <taxon>Chelicerata</taxon>
        <taxon>Arachnida</taxon>
        <taxon>Acari</taxon>
        <taxon>Parasitiformes</taxon>
        <taxon>Ixodida</taxon>
        <taxon>Ixodoidea</taxon>
        <taxon>Ixodidae</taxon>
        <taxon>Hyalomminae</taxon>
        <taxon>Hyalomma</taxon>
    </lineage>
</organism>
<dbReference type="EMBL" id="CM023481">
    <property type="protein sequence ID" value="KAH6944559.1"/>
    <property type="molecule type" value="Genomic_DNA"/>
</dbReference>
<name>A0ACB7TI90_HYAAI</name>
<gene>
    <name evidence="1" type="ORF">HPB50_003985</name>
</gene>
<protein>
    <submittedName>
        <fullName evidence="1">Uncharacterized protein</fullName>
    </submittedName>
</protein>
<sequence length="787" mass="88767">MSQKRSIADFFSPSSKRAKQKAVSPELFSSTAEDSETLQEQENAQCFVSIPLEETVRSIASDDACPSSSGHMDRECDDLSASCAARHQPDSATEFTASDVDVDHAGQLDISKFKTEQPTQPILNPFRSKKYGKLSRSFNSNWYRLFPWLEYSAQADAAFCYPCRMFSTGDNEKSAFVNGGYSNWKNALERDGGFRKHENSLVHKTCQASWVSFTQMKAGGQSRSVATHLSDAYSREVQENRLYIARVADILRFTAVQGISQRGHDESARSENKGNFVELLNLFAKYDDIIGKKLNGGAANAKYAHHSIRDQILEILSHITLTSIKEEMKSSQCFALIVDETKDLSKTEQLSVVVRYYLNGAVFERFLGFRNAEQLDAKSLLSYVKETLNRCGIDSQLCIAQTYDGASVMSGTSRGVQALFRQEVPQAVYDEPPSQSCHRGCLQGDKTELQRLSDTRWACQITRCTAAMKSFPAILVCLSEVIATNSRRATEAGGLLEQMNFSFLFHLRLFTKLLSRLKVFSDILQSKDCNLSQACLMAHTVIDELSEIRNSQSAFDTVWEQSCTISEENGVPQRENQRTKRLPLHLEQFVLSEGRPVEEESPDSKETFRVKVFLPVLDHLIVELTRRFAENNDVLCGVSALHPQSENFMDVSLLKPFAEHYACDINSVEVECKLVIKLLQRIEAERKCKKETLLQLVTVLEEYKLAFHELHKLSVIAVTIPASSSSCERTFSCLRRLKTYLHSKLTNNRLSDLALLAVERSLANKTDLQRVVDMFDAAHNNRRIRLH</sequence>
<evidence type="ECO:0000313" key="2">
    <source>
        <dbReference type="Proteomes" id="UP000821845"/>
    </source>
</evidence>
<reference evidence="1" key="1">
    <citation type="submission" date="2020-05" db="EMBL/GenBank/DDBJ databases">
        <title>Large-scale comparative analyses of tick genomes elucidate their genetic diversity and vector capacities.</title>
        <authorList>
            <person name="Jia N."/>
            <person name="Wang J."/>
            <person name="Shi W."/>
            <person name="Du L."/>
            <person name="Sun Y."/>
            <person name="Zhan W."/>
            <person name="Jiang J."/>
            <person name="Wang Q."/>
            <person name="Zhang B."/>
            <person name="Ji P."/>
            <person name="Sakyi L.B."/>
            <person name="Cui X."/>
            <person name="Yuan T."/>
            <person name="Jiang B."/>
            <person name="Yang W."/>
            <person name="Lam T.T.-Y."/>
            <person name="Chang Q."/>
            <person name="Ding S."/>
            <person name="Wang X."/>
            <person name="Zhu J."/>
            <person name="Ruan X."/>
            <person name="Zhao L."/>
            <person name="Wei J."/>
            <person name="Que T."/>
            <person name="Du C."/>
            <person name="Cheng J."/>
            <person name="Dai P."/>
            <person name="Han X."/>
            <person name="Huang E."/>
            <person name="Gao Y."/>
            <person name="Liu J."/>
            <person name="Shao H."/>
            <person name="Ye R."/>
            <person name="Li L."/>
            <person name="Wei W."/>
            <person name="Wang X."/>
            <person name="Wang C."/>
            <person name="Yang T."/>
            <person name="Huo Q."/>
            <person name="Li W."/>
            <person name="Guo W."/>
            <person name="Chen H."/>
            <person name="Zhou L."/>
            <person name="Ni X."/>
            <person name="Tian J."/>
            <person name="Zhou Y."/>
            <person name="Sheng Y."/>
            <person name="Liu T."/>
            <person name="Pan Y."/>
            <person name="Xia L."/>
            <person name="Li J."/>
            <person name="Zhao F."/>
            <person name="Cao W."/>
        </authorList>
    </citation>
    <scope>NUCLEOTIDE SEQUENCE</scope>
    <source>
        <strain evidence="1">Hyas-2018</strain>
    </source>
</reference>
<evidence type="ECO:0000313" key="1">
    <source>
        <dbReference type="EMBL" id="KAH6944559.1"/>
    </source>
</evidence>